<keyword evidence="1" id="KW-0808">Transferase</keyword>
<evidence type="ECO:0000256" key="7">
    <source>
        <dbReference type="SAM" id="MobiDB-lite"/>
    </source>
</evidence>
<dbReference type="Pfam" id="PF00400">
    <property type="entry name" value="WD40"/>
    <property type="match status" value="2"/>
</dbReference>
<dbReference type="PROSITE" id="PS50082">
    <property type="entry name" value="WD_REPEATS_2"/>
    <property type="match status" value="2"/>
</dbReference>
<evidence type="ECO:0000256" key="1">
    <source>
        <dbReference type="ARBA" id="ARBA00022679"/>
    </source>
</evidence>
<dbReference type="InterPro" id="IPR011009">
    <property type="entry name" value="Kinase-like_dom_sf"/>
</dbReference>
<keyword evidence="3" id="KW-0418">Kinase</keyword>
<dbReference type="SMART" id="SM00320">
    <property type="entry name" value="WD40"/>
    <property type="match status" value="2"/>
</dbReference>
<dbReference type="RefSeq" id="WP_344530453.1">
    <property type="nucleotide sequence ID" value="NZ_BAAAPE010000011.1"/>
</dbReference>
<dbReference type="InterPro" id="IPR001680">
    <property type="entry name" value="WD40_rpt"/>
</dbReference>
<dbReference type="InterPro" id="IPR015943">
    <property type="entry name" value="WD40/YVTN_repeat-like_dom_sf"/>
</dbReference>
<evidence type="ECO:0000256" key="3">
    <source>
        <dbReference type="ARBA" id="ARBA00022777"/>
    </source>
</evidence>
<keyword evidence="5" id="KW-0853">WD repeat</keyword>
<evidence type="ECO:0000256" key="6">
    <source>
        <dbReference type="PROSITE-ProRule" id="PRU10141"/>
    </source>
</evidence>
<organism evidence="9 10">
    <name type="scientific">Streptomyces albiaxialis</name>
    <dbReference type="NCBI Taxonomy" id="329523"/>
    <lineage>
        <taxon>Bacteria</taxon>
        <taxon>Bacillati</taxon>
        <taxon>Actinomycetota</taxon>
        <taxon>Actinomycetes</taxon>
        <taxon>Kitasatosporales</taxon>
        <taxon>Streptomycetaceae</taxon>
        <taxon>Streptomyces</taxon>
    </lineage>
</organism>
<dbReference type="Pfam" id="PF00069">
    <property type="entry name" value="Pkinase"/>
    <property type="match status" value="1"/>
</dbReference>
<feature type="region of interest" description="Disordered" evidence="7">
    <location>
        <begin position="305"/>
        <end position="360"/>
    </location>
</feature>
<evidence type="ECO:0000256" key="2">
    <source>
        <dbReference type="ARBA" id="ARBA00022741"/>
    </source>
</evidence>
<dbReference type="InterPro" id="IPR000719">
    <property type="entry name" value="Prot_kinase_dom"/>
</dbReference>
<keyword evidence="2 6" id="KW-0547">Nucleotide-binding</keyword>
<sequence>MAAEDADPVRAERATVFQELEADDPEKLGDYTLVARLGAGGMGTVYLSHTQAGRPVAIKAIRPELADDPTFRRRFRREVAAAQRVHGLHTAPVIDSDIDGTPLWLATAFVEGPTLSTAVTRHGPLPESAVLLLAAGVAEALQAVHGAGIVHRDLKASNVLLATDGPRVIDFGIARAADATALTDTGVAVGTPSFMSPEQAVNEEVGPATDIFSLGQLVTYAAKGTPAFGEGQAYGVLYRIVHEEPDLADVPEALLPLLNRCLAKDPGERPSPAEVIDLCQAASSGGVLRRPRNWLPEAITADITRHQDVPAQAGASTTASASDSPEASKSVSADPPERPDPVAVDEARRELAETPKPARKAVPRRALLALGATALAGVGGTAAIVGLREDSKDKSPESPKARKATVKAAHILTGHRKAPLCVAFRSDGKSLATSGDSEKVLLWDVATGRRRSLAGREGAVYSVAFSPDGTVLATGSEDETVRLWKANGDVPLSAAHVGRRT</sequence>
<dbReference type="SUPFAM" id="SSF56112">
    <property type="entry name" value="Protein kinase-like (PK-like)"/>
    <property type="match status" value="1"/>
</dbReference>
<gene>
    <name evidence="9" type="ORF">GCM10009801_42200</name>
</gene>
<evidence type="ECO:0000256" key="4">
    <source>
        <dbReference type="ARBA" id="ARBA00022840"/>
    </source>
</evidence>
<dbReference type="CDD" id="cd14014">
    <property type="entry name" value="STKc_PknB_like"/>
    <property type="match status" value="1"/>
</dbReference>
<feature type="compositionally biased region" description="Low complexity" evidence="7">
    <location>
        <begin position="311"/>
        <end position="328"/>
    </location>
</feature>
<feature type="domain" description="Protein kinase" evidence="8">
    <location>
        <begin position="31"/>
        <end position="295"/>
    </location>
</feature>
<reference evidence="9 10" key="1">
    <citation type="journal article" date="2019" name="Int. J. Syst. Evol. Microbiol.">
        <title>The Global Catalogue of Microorganisms (GCM) 10K type strain sequencing project: providing services to taxonomists for standard genome sequencing and annotation.</title>
        <authorList>
            <consortium name="The Broad Institute Genomics Platform"/>
            <consortium name="The Broad Institute Genome Sequencing Center for Infectious Disease"/>
            <person name="Wu L."/>
            <person name="Ma J."/>
        </authorList>
    </citation>
    <scope>NUCLEOTIDE SEQUENCE [LARGE SCALE GENOMIC DNA]</scope>
    <source>
        <strain evidence="9 10">JCM 15478</strain>
    </source>
</reference>
<keyword evidence="10" id="KW-1185">Reference proteome</keyword>
<accession>A0ABN2W576</accession>
<dbReference type="Gene3D" id="3.30.200.20">
    <property type="entry name" value="Phosphorylase Kinase, domain 1"/>
    <property type="match status" value="1"/>
</dbReference>
<dbReference type="InterPro" id="IPR017441">
    <property type="entry name" value="Protein_kinase_ATP_BS"/>
</dbReference>
<dbReference type="SUPFAM" id="SSF50978">
    <property type="entry name" value="WD40 repeat-like"/>
    <property type="match status" value="1"/>
</dbReference>
<comment type="caution">
    <text evidence="9">The sequence shown here is derived from an EMBL/GenBank/DDBJ whole genome shotgun (WGS) entry which is preliminary data.</text>
</comment>
<name>A0ABN2W576_9ACTN</name>
<dbReference type="SMART" id="SM00220">
    <property type="entry name" value="S_TKc"/>
    <property type="match status" value="1"/>
</dbReference>
<dbReference type="Proteomes" id="UP001500016">
    <property type="component" value="Unassembled WGS sequence"/>
</dbReference>
<proteinExistence type="predicted"/>
<evidence type="ECO:0000259" key="8">
    <source>
        <dbReference type="PROSITE" id="PS50011"/>
    </source>
</evidence>
<dbReference type="Gene3D" id="2.130.10.10">
    <property type="entry name" value="YVTN repeat-like/Quinoprotein amine dehydrogenase"/>
    <property type="match status" value="1"/>
</dbReference>
<dbReference type="InterPro" id="IPR008271">
    <property type="entry name" value="Ser/Thr_kinase_AS"/>
</dbReference>
<feature type="binding site" evidence="6">
    <location>
        <position position="59"/>
    </location>
    <ligand>
        <name>ATP</name>
        <dbReference type="ChEBI" id="CHEBI:30616"/>
    </ligand>
</feature>
<evidence type="ECO:0000256" key="5">
    <source>
        <dbReference type="PROSITE-ProRule" id="PRU00221"/>
    </source>
</evidence>
<dbReference type="PANTHER" id="PTHR43289:SF34">
    <property type="entry name" value="SERINE_THREONINE-PROTEIN KINASE YBDM-RELATED"/>
    <property type="match status" value="1"/>
</dbReference>
<dbReference type="Gene3D" id="1.10.510.10">
    <property type="entry name" value="Transferase(Phosphotransferase) domain 1"/>
    <property type="match status" value="1"/>
</dbReference>
<dbReference type="PROSITE" id="PS00108">
    <property type="entry name" value="PROTEIN_KINASE_ST"/>
    <property type="match status" value="1"/>
</dbReference>
<protein>
    <recommendedName>
        <fullName evidence="8">Protein kinase domain-containing protein</fullName>
    </recommendedName>
</protein>
<evidence type="ECO:0000313" key="10">
    <source>
        <dbReference type="Proteomes" id="UP001500016"/>
    </source>
</evidence>
<feature type="compositionally biased region" description="Basic and acidic residues" evidence="7">
    <location>
        <begin position="335"/>
        <end position="353"/>
    </location>
</feature>
<dbReference type="InterPro" id="IPR036322">
    <property type="entry name" value="WD40_repeat_dom_sf"/>
</dbReference>
<keyword evidence="4 6" id="KW-0067">ATP-binding</keyword>
<dbReference type="EMBL" id="BAAAPE010000011">
    <property type="protein sequence ID" value="GAA2082447.1"/>
    <property type="molecule type" value="Genomic_DNA"/>
</dbReference>
<feature type="repeat" description="WD" evidence="5">
    <location>
        <begin position="412"/>
        <end position="453"/>
    </location>
</feature>
<dbReference type="PANTHER" id="PTHR43289">
    <property type="entry name" value="MITOGEN-ACTIVATED PROTEIN KINASE KINASE KINASE 20-RELATED"/>
    <property type="match status" value="1"/>
</dbReference>
<evidence type="ECO:0000313" key="9">
    <source>
        <dbReference type="EMBL" id="GAA2082447.1"/>
    </source>
</evidence>
<feature type="repeat" description="WD" evidence="5">
    <location>
        <begin position="453"/>
        <end position="485"/>
    </location>
</feature>
<dbReference type="PROSITE" id="PS50294">
    <property type="entry name" value="WD_REPEATS_REGION"/>
    <property type="match status" value="2"/>
</dbReference>
<dbReference type="PROSITE" id="PS50011">
    <property type="entry name" value="PROTEIN_KINASE_DOM"/>
    <property type="match status" value="1"/>
</dbReference>
<dbReference type="PROSITE" id="PS00107">
    <property type="entry name" value="PROTEIN_KINASE_ATP"/>
    <property type="match status" value="1"/>
</dbReference>